<dbReference type="AlphaFoldDB" id="A0A2H3L3D4"/>
<dbReference type="RefSeq" id="WP_097650480.1">
    <property type="nucleotide sequence ID" value="NZ_LYXE01000013.1"/>
</dbReference>
<evidence type="ECO:0000313" key="2">
    <source>
        <dbReference type="Proteomes" id="UP000220922"/>
    </source>
</evidence>
<dbReference type="Proteomes" id="UP000220922">
    <property type="component" value="Unassembled WGS sequence"/>
</dbReference>
<name>A0A2H3L3D4_9CHLR</name>
<sequence>MAGNDRANEGRQAGVPARISETTHRELRYVAAVWSLSAKDGAPTTIRSLIDLAWETLKQQRPEVVELLKRVDSAEAD</sequence>
<evidence type="ECO:0000313" key="1">
    <source>
        <dbReference type="EMBL" id="PDW01157.1"/>
    </source>
</evidence>
<dbReference type="OrthoDB" id="163523at2"/>
<keyword evidence="2" id="KW-1185">Reference proteome</keyword>
<dbReference type="EMBL" id="LYXE01000013">
    <property type="protein sequence ID" value="PDW01157.1"/>
    <property type="molecule type" value="Genomic_DNA"/>
</dbReference>
<accession>A0A2H3L3D4</accession>
<gene>
    <name evidence="1" type="ORF">A9Q02_22835</name>
</gene>
<reference evidence="1 2" key="1">
    <citation type="submission" date="2016-05" db="EMBL/GenBank/DDBJ databases">
        <authorList>
            <person name="Lavstsen T."/>
            <person name="Jespersen J.S."/>
        </authorList>
    </citation>
    <scope>NUCLEOTIDE SEQUENCE [LARGE SCALE GENOMIC DNA]</scope>
    <source>
        <strain evidence="1 2">B7-9</strain>
    </source>
</reference>
<organism evidence="1 2">
    <name type="scientific">Candidatus Chloroploca asiatica</name>
    <dbReference type="NCBI Taxonomy" id="1506545"/>
    <lineage>
        <taxon>Bacteria</taxon>
        <taxon>Bacillati</taxon>
        <taxon>Chloroflexota</taxon>
        <taxon>Chloroflexia</taxon>
        <taxon>Chloroflexales</taxon>
        <taxon>Chloroflexineae</taxon>
        <taxon>Oscillochloridaceae</taxon>
        <taxon>Candidatus Chloroploca</taxon>
    </lineage>
</organism>
<protein>
    <submittedName>
        <fullName evidence="1">Uncharacterized protein</fullName>
    </submittedName>
</protein>
<proteinExistence type="predicted"/>
<comment type="caution">
    <text evidence="1">The sequence shown here is derived from an EMBL/GenBank/DDBJ whole genome shotgun (WGS) entry which is preliminary data.</text>
</comment>